<feature type="binding site" evidence="1">
    <location>
        <position position="151"/>
    </location>
    <ligand>
        <name>Mn(2+)</name>
        <dbReference type="ChEBI" id="CHEBI:29035"/>
        <label>2</label>
    </ligand>
</feature>
<dbReference type="EMBL" id="DVHE01000068">
    <property type="protein sequence ID" value="HIR51351.1"/>
    <property type="molecule type" value="Genomic_DNA"/>
</dbReference>
<protein>
    <submittedName>
        <fullName evidence="3">Amidohydrolase</fullName>
    </submittedName>
</protein>
<feature type="binding site" evidence="1">
    <location>
        <position position="209"/>
    </location>
    <ligand>
        <name>Mn(2+)</name>
        <dbReference type="ChEBI" id="CHEBI:29035"/>
        <label>2</label>
    </ligand>
</feature>
<reference evidence="3" key="1">
    <citation type="submission" date="2020-10" db="EMBL/GenBank/DDBJ databases">
        <authorList>
            <person name="Gilroy R."/>
        </authorList>
    </citation>
    <scope>NUCLEOTIDE SEQUENCE</scope>
    <source>
        <strain evidence="3">ChiBcec15-4380</strain>
    </source>
</reference>
<dbReference type="InterPro" id="IPR011650">
    <property type="entry name" value="Peptidase_M20_dimer"/>
</dbReference>
<dbReference type="SUPFAM" id="SSF55031">
    <property type="entry name" value="Bacterial exopeptidase dimerisation domain"/>
    <property type="match status" value="1"/>
</dbReference>
<dbReference type="GO" id="GO:0016805">
    <property type="term" value="F:dipeptidase activity"/>
    <property type="evidence" value="ECO:0007669"/>
    <property type="project" value="TreeGrafter"/>
</dbReference>
<organism evidence="3 4">
    <name type="scientific">Candidatus Avoscillospira avicola</name>
    <dbReference type="NCBI Taxonomy" id="2840706"/>
    <lineage>
        <taxon>Bacteria</taxon>
        <taxon>Bacillati</taxon>
        <taxon>Bacillota</taxon>
        <taxon>Clostridia</taxon>
        <taxon>Eubacteriales</taxon>
        <taxon>Oscillospiraceae</taxon>
        <taxon>Oscillospiraceae incertae sedis</taxon>
        <taxon>Candidatus Avoscillospira</taxon>
    </lineage>
</organism>
<dbReference type="InterPro" id="IPR017439">
    <property type="entry name" value="Amidohydrolase"/>
</dbReference>
<accession>A0A9D1IX78</accession>
<dbReference type="PANTHER" id="PTHR30575">
    <property type="entry name" value="PEPTIDASE M20"/>
    <property type="match status" value="1"/>
</dbReference>
<dbReference type="GO" id="GO:0046872">
    <property type="term" value="F:metal ion binding"/>
    <property type="evidence" value="ECO:0007669"/>
    <property type="project" value="UniProtKB-KW"/>
</dbReference>
<keyword evidence="1" id="KW-0464">Manganese</keyword>
<dbReference type="InterPro" id="IPR036264">
    <property type="entry name" value="Bact_exopeptidase_dim_dom"/>
</dbReference>
<keyword evidence="1" id="KW-0479">Metal-binding</keyword>
<evidence type="ECO:0000313" key="3">
    <source>
        <dbReference type="EMBL" id="HIR51351.1"/>
    </source>
</evidence>
<dbReference type="PANTHER" id="PTHR30575:SF3">
    <property type="entry name" value="PEPTIDASE M20 DIMERISATION DOMAIN-CONTAINING PROTEIN"/>
    <property type="match status" value="1"/>
</dbReference>
<evidence type="ECO:0000256" key="1">
    <source>
        <dbReference type="PIRSR" id="PIRSR005962-1"/>
    </source>
</evidence>
<dbReference type="GO" id="GO:0046657">
    <property type="term" value="P:folic acid catabolic process"/>
    <property type="evidence" value="ECO:0007669"/>
    <property type="project" value="TreeGrafter"/>
</dbReference>
<dbReference type="Proteomes" id="UP000824239">
    <property type="component" value="Unassembled WGS sequence"/>
</dbReference>
<dbReference type="AlphaFoldDB" id="A0A9D1IX78"/>
<feature type="binding site" evidence="1">
    <location>
        <position position="149"/>
    </location>
    <ligand>
        <name>Mn(2+)</name>
        <dbReference type="ChEBI" id="CHEBI:29035"/>
        <label>2</label>
    </ligand>
</feature>
<dbReference type="Gene3D" id="3.40.630.10">
    <property type="entry name" value="Zn peptidases"/>
    <property type="match status" value="1"/>
</dbReference>
<dbReference type="GO" id="GO:0005737">
    <property type="term" value="C:cytoplasm"/>
    <property type="evidence" value="ECO:0007669"/>
    <property type="project" value="TreeGrafter"/>
</dbReference>
<dbReference type="Pfam" id="PF07687">
    <property type="entry name" value="M20_dimer"/>
    <property type="match status" value="1"/>
</dbReference>
<dbReference type="InterPro" id="IPR002933">
    <property type="entry name" value="Peptidase_M20"/>
</dbReference>
<evidence type="ECO:0000313" key="4">
    <source>
        <dbReference type="Proteomes" id="UP000824239"/>
    </source>
</evidence>
<feature type="binding site" evidence="1">
    <location>
        <position position="405"/>
    </location>
    <ligand>
        <name>Mn(2+)</name>
        <dbReference type="ChEBI" id="CHEBI:29035"/>
        <label>2</label>
    </ligand>
</feature>
<reference evidence="3" key="2">
    <citation type="journal article" date="2021" name="PeerJ">
        <title>Extensive microbial diversity within the chicken gut microbiome revealed by metagenomics and culture.</title>
        <authorList>
            <person name="Gilroy R."/>
            <person name="Ravi A."/>
            <person name="Getino M."/>
            <person name="Pursley I."/>
            <person name="Horton D.L."/>
            <person name="Alikhan N.F."/>
            <person name="Baker D."/>
            <person name="Gharbi K."/>
            <person name="Hall N."/>
            <person name="Watson M."/>
            <person name="Adriaenssens E.M."/>
            <person name="Foster-Nyarko E."/>
            <person name="Jarju S."/>
            <person name="Secka A."/>
            <person name="Antonio M."/>
            <person name="Oren A."/>
            <person name="Chaudhuri R.R."/>
            <person name="La Ragione R."/>
            <person name="Hildebrand F."/>
            <person name="Pallen M.J."/>
        </authorList>
    </citation>
    <scope>NUCLEOTIDE SEQUENCE</scope>
    <source>
        <strain evidence="3">ChiBcec15-4380</strain>
    </source>
</reference>
<dbReference type="GO" id="GO:0071713">
    <property type="term" value="F:para-aminobenzoyl-glutamate hydrolase activity"/>
    <property type="evidence" value="ECO:0007669"/>
    <property type="project" value="TreeGrafter"/>
</dbReference>
<name>A0A9D1IX78_9FIRM</name>
<dbReference type="PIRSF" id="PIRSF005962">
    <property type="entry name" value="Pept_M20D_amidohydro"/>
    <property type="match status" value="1"/>
</dbReference>
<dbReference type="NCBIfam" id="TIGR01891">
    <property type="entry name" value="amidohydrolases"/>
    <property type="match status" value="1"/>
</dbReference>
<evidence type="ECO:0000259" key="2">
    <source>
        <dbReference type="Pfam" id="PF07687"/>
    </source>
</evidence>
<gene>
    <name evidence="3" type="ORF">IAA53_08755</name>
</gene>
<comment type="caution">
    <text evidence="3">The sequence shown here is derived from an EMBL/GenBank/DDBJ whole genome shotgun (WGS) entry which is preliminary data.</text>
</comment>
<dbReference type="InterPro" id="IPR052030">
    <property type="entry name" value="Peptidase_M20/M20A_hydrolases"/>
</dbReference>
<sequence length="443" mass="46562">MAANMMELARSLAGQLSAWRRDLHRWPELGFCEMLTSCRIARTLTDLGFDQVLVGRDVCFGPGRMGLPSEEVLEEAYAQAAKRGADPVFLAEMEGGFTGVVGILRCGEGPTVALRFDIDALPIQESRDPERLPVREGFVSEHPGVMHACGHDGHTAVGLGVAQVLAACREQLHGTVKLLFQPAEEGVRGAKSMVENGHLDGVDYVLGAHVGACQPGEGPFVGVGSGGTLATAKFDAVFTGKSSHAGMAPQEGRYAMLAAATAVLNLFAIPRHGDAPTRINVGKLTAGTGRNIVCDRAVLELEVRGSTSEANAYMAAYARQILEAAAAMHGCEVEIACVGAAERAENTPALRSLVLETLAQAGVPAREIDDGPEVSEDFSYFAKAVTDHGGQSCYFMNLAQAGAIHHPSFDFDEAALVQGVQAFCAVTARLLEAPQGASCGTAD</sequence>
<feature type="domain" description="Peptidase M20 dimerisation" evidence="2">
    <location>
        <begin position="233"/>
        <end position="326"/>
    </location>
</feature>
<feature type="binding site" evidence="1">
    <location>
        <position position="185"/>
    </location>
    <ligand>
        <name>Mn(2+)</name>
        <dbReference type="ChEBI" id="CHEBI:29035"/>
        <label>2</label>
    </ligand>
</feature>
<proteinExistence type="predicted"/>
<dbReference type="SUPFAM" id="SSF53187">
    <property type="entry name" value="Zn-dependent exopeptidases"/>
    <property type="match status" value="1"/>
</dbReference>
<comment type="cofactor">
    <cofactor evidence="1">
        <name>Mn(2+)</name>
        <dbReference type="ChEBI" id="CHEBI:29035"/>
    </cofactor>
    <text evidence="1">The Mn(2+) ion enhances activity.</text>
</comment>
<dbReference type="Pfam" id="PF01546">
    <property type="entry name" value="Peptidase_M20"/>
    <property type="match status" value="1"/>
</dbReference>